<organism evidence="8 9">
    <name type="scientific">Candida glabrata</name>
    <name type="common">Yeast</name>
    <name type="synonym">Torulopsis glabrata</name>
    <dbReference type="NCBI Taxonomy" id="5478"/>
    <lineage>
        <taxon>Eukaryota</taxon>
        <taxon>Fungi</taxon>
        <taxon>Dikarya</taxon>
        <taxon>Ascomycota</taxon>
        <taxon>Saccharomycotina</taxon>
        <taxon>Saccharomycetes</taxon>
        <taxon>Saccharomycetales</taxon>
        <taxon>Saccharomycetaceae</taxon>
        <taxon>Nakaseomyces</taxon>
    </lineage>
</organism>
<dbReference type="Proteomes" id="UP000054886">
    <property type="component" value="Unassembled WGS sequence"/>
</dbReference>
<dbReference type="SUPFAM" id="SSF56204">
    <property type="entry name" value="Hect, E3 ligase catalytic domain"/>
    <property type="match status" value="1"/>
</dbReference>
<dbReference type="GO" id="GO:0034450">
    <property type="term" value="F:ubiquitin-ubiquitin ligase activity"/>
    <property type="evidence" value="ECO:0007669"/>
    <property type="project" value="EnsemblFungi"/>
</dbReference>
<reference evidence="8 9" key="1">
    <citation type="submission" date="2015-10" db="EMBL/GenBank/DDBJ databases">
        <title>Draft genomes sequences of Candida glabrata isolates 1A, 1B, 2A, 2B, 3A and 3B.</title>
        <authorList>
            <person name="Haavelsrud O.E."/>
            <person name="Gaustad P."/>
        </authorList>
    </citation>
    <scope>NUCLEOTIDE SEQUENCE [LARGE SCALE GENOMIC DNA]</scope>
    <source>
        <strain evidence="8">910700640</strain>
    </source>
</reference>
<accession>A0A0W0CSZ4</accession>
<dbReference type="VEuPathDB" id="FungiDB:GWK60_F07359"/>
<dbReference type="GO" id="GO:0005634">
    <property type="term" value="C:nucleus"/>
    <property type="evidence" value="ECO:0007669"/>
    <property type="project" value="EnsemblFungi"/>
</dbReference>
<keyword evidence="4 5" id="KW-0833">Ubl conjugation pathway</keyword>
<dbReference type="PROSITE" id="PS50237">
    <property type="entry name" value="HECT"/>
    <property type="match status" value="1"/>
</dbReference>
<dbReference type="GO" id="GO:0000502">
    <property type="term" value="C:proteasome complex"/>
    <property type="evidence" value="ECO:0007669"/>
    <property type="project" value="EnsemblFungi"/>
</dbReference>
<evidence type="ECO:0000256" key="1">
    <source>
        <dbReference type="ARBA" id="ARBA00000885"/>
    </source>
</evidence>
<dbReference type="GO" id="GO:0000209">
    <property type="term" value="P:protein polyubiquitination"/>
    <property type="evidence" value="ECO:0007669"/>
    <property type="project" value="EnsemblFungi"/>
</dbReference>
<dbReference type="PANTHER" id="PTHR45700">
    <property type="entry name" value="UBIQUITIN-PROTEIN LIGASE E3C"/>
    <property type="match status" value="1"/>
</dbReference>
<dbReference type="FunFam" id="3.30.2160.10:FF:000002">
    <property type="entry name" value="Putative Ubiquitin-protein ligase E3C"/>
    <property type="match status" value="1"/>
</dbReference>
<evidence type="ECO:0000256" key="6">
    <source>
        <dbReference type="SAM" id="MobiDB-lite"/>
    </source>
</evidence>
<dbReference type="Gene3D" id="3.30.2160.10">
    <property type="entry name" value="Hect, E3 ligase catalytic domain"/>
    <property type="match status" value="1"/>
</dbReference>
<evidence type="ECO:0000313" key="8">
    <source>
        <dbReference type="EMBL" id="KTB00035.1"/>
    </source>
</evidence>
<feature type="active site" description="Glycyl thioester intermediate" evidence="5">
    <location>
        <position position="889"/>
    </location>
</feature>
<evidence type="ECO:0000256" key="2">
    <source>
        <dbReference type="ARBA" id="ARBA00012485"/>
    </source>
</evidence>
<dbReference type="Gene3D" id="3.30.2410.10">
    <property type="entry name" value="Hect, E3 ligase catalytic domain"/>
    <property type="match status" value="1"/>
</dbReference>
<feature type="region of interest" description="Disordered" evidence="6">
    <location>
        <begin position="1"/>
        <end position="20"/>
    </location>
</feature>
<dbReference type="GO" id="GO:0071629">
    <property type="term" value="P:cytoplasm protein quality control by the ubiquitin-proteasome system"/>
    <property type="evidence" value="ECO:0007669"/>
    <property type="project" value="EnsemblFungi"/>
</dbReference>
<gene>
    <name evidence="8" type="ORF">AO440_001428</name>
</gene>
<dbReference type="GO" id="GO:0005829">
    <property type="term" value="C:cytosol"/>
    <property type="evidence" value="ECO:0007669"/>
    <property type="project" value="EnsemblFungi"/>
</dbReference>
<dbReference type="VEuPathDB" id="FungiDB:CAGL0F07821g"/>
<evidence type="ECO:0000256" key="4">
    <source>
        <dbReference type="ARBA" id="ARBA00022786"/>
    </source>
</evidence>
<evidence type="ECO:0000256" key="3">
    <source>
        <dbReference type="ARBA" id="ARBA00022679"/>
    </source>
</evidence>
<dbReference type="Gene3D" id="3.90.1750.10">
    <property type="entry name" value="Hect, E3 ligase catalytic domains"/>
    <property type="match status" value="1"/>
</dbReference>
<dbReference type="InterPro" id="IPR035983">
    <property type="entry name" value="Hect_E3_ubiquitin_ligase"/>
</dbReference>
<dbReference type="SMART" id="SM00119">
    <property type="entry name" value="HECTc"/>
    <property type="match status" value="1"/>
</dbReference>
<dbReference type="VEuPathDB" id="FungiDB:GVI51_F07381"/>
<dbReference type="EMBL" id="LLZZ01000141">
    <property type="protein sequence ID" value="KTB00035.1"/>
    <property type="molecule type" value="Genomic_DNA"/>
</dbReference>
<evidence type="ECO:0000259" key="7">
    <source>
        <dbReference type="PROSITE" id="PS50237"/>
    </source>
</evidence>
<dbReference type="Pfam" id="PF00632">
    <property type="entry name" value="HECT"/>
    <property type="match status" value="1"/>
</dbReference>
<sequence length="921" mass="106596">MLNFTGQTRKRNVNLGRKQQTTKKEILQRAKLERDRRAEEKKQEASAAYIQRQIRKFLSCKKTALLNLTSPKVVHLVPLLGSKLLIYLGTHELLHILNVSKHFLTQFGTALGNWKLLNIYSDCHDVNIANMCINCLNIGIPLIDGIIDANIKFISSNEVLRGTSGLHIDVIAPVLSAWKVQFSQNYRRVFEITESQCVQFEEVLHFYEGLVLNDLLPMVELNGSSVLLENMSYLYSKLKHANQHLYNIIRQCVTNVRYEPVNIRMRGYVTEIYQKDFIYSYLDSINIHTNFSSDLLNFIENAPSEAERDSVYVSLLSRENFVENLLNIFSRFQDPEQTYWDDITHYPAFKLLCQLIKVHLWLSTDHELLYSRNRIKLEQLVLFTDGIKDMVFNDMWTKPTNDSFLYTNEALPLLKIIYLRDSRMKFCKSSNGDKEYWTVYNTDFLKTAIYKQIQDYEDYYRSYKDNYDDLYDSDDEDNNDKEINDIMNLKANYLVNMEVKPNNIKQFRKLKILLEAPFYVPFEQRVEMFYTLIELDKRRLNLDDDSSLMMDVLNALGPSLSRRQAVNISRDNVLEDAYSSFNPAGERFKGKLSVTFTNEFGPEAGIDGGGITKEFLTSVTEEGFKNDKYKLFDTNQNYELYPSSEVNATKMKYYYFLGKVLGKCIYDRVLIDIHFTDFLLKKLLNSSNQYISYFDDLQSLDESLYQNLVKLLAMSASDLESLELHFEVDDLSTGKNRVTELIPNGSKTVVTKNNVLQYLVLIADFKLNRSLNKQVAALHRGLSVMIAPHWFEMFNSSELQKLISGEGKDINLEDLKSNTIYGGFSDTSLTIQYFWQILEEFEPQQRLDLLKFVTSVPQAPLQGFGALEPKFGIRNSGPERDRLPTAATCVNLLKLPDYADKELLRQKLLYAINAGAGFDLS</sequence>
<dbReference type="CDD" id="cd00078">
    <property type="entry name" value="HECTc"/>
    <property type="match status" value="1"/>
</dbReference>
<dbReference type="InterPro" id="IPR000569">
    <property type="entry name" value="HECT_dom"/>
</dbReference>
<evidence type="ECO:0000256" key="5">
    <source>
        <dbReference type="PROSITE-ProRule" id="PRU00104"/>
    </source>
</evidence>
<protein>
    <recommendedName>
        <fullName evidence="2">HECT-type E3 ubiquitin transferase</fullName>
        <ecNumber evidence="2">2.3.2.26</ecNumber>
    </recommendedName>
</protein>
<dbReference type="EC" id="2.3.2.26" evidence="2"/>
<dbReference type="AlphaFoldDB" id="A0A0W0CSZ4"/>
<dbReference type="FunFam" id="3.30.2410.10:FF:000011">
    <property type="entry name" value="Putative Ubiquitin-protein ligase E3C"/>
    <property type="match status" value="1"/>
</dbReference>
<dbReference type="InterPro" id="IPR044611">
    <property type="entry name" value="E3A/B/C-like"/>
</dbReference>
<dbReference type="GO" id="GO:0034605">
    <property type="term" value="P:cellular response to heat"/>
    <property type="evidence" value="ECO:0007669"/>
    <property type="project" value="EnsemblFungi"/>
</dbReference>
<feature type="domain" description="HECT" evidence="7">
    <location>
        <begin position="584"/>
        <end position="921"/>
    </location>
</feature>
<name>A0A0W0CSZ4_CANGB</name>
<dbReference type="PANTHER" id="PTHR45700:SF2">
    <property type="entry name" value="UBIQUITIN-PROTEIN LIGASE E3C"/>
    <property type="match status" value="1"/>
</dbReference>
<proteinExistence type="predicted"/>
<keyword evidence="3" id="KW-0808">Transferase</keyword>
<dbReference type="GO" id="GO:0036503">
    <property type="term" value="P:ERAD pathway"/>
    <property type="evidence" value="ECO:0007669"/>
    <property type="project" value="EnsemblFungi"/>
</dbReference>
<dbReference type="GO" id="GO:0010994">
    <property type="term" value="P:free ubiquitin chain polymerization"/>
    <property type="evidence" value="ECO:0007669"/>
    <property type="project" value="EnsemblFungi"/>
</dbReference>
<comment type="caution">
    <text evidence="8">The sequence shown here is derived from an EMBL/GenBank/DDBJ whole genome shotgun (WGS) entry which is preliminary data.</text>
</comment>
<comment type="catalytic activity">
    <reaction evidence="1">
        <text>S-ubiquitinyl-[E2 ubiquitin-conjugating enzyme]-L-cysteine + [acceptor protein]-L-lysine = [E2 ubiquitin-conjugating enzyme]-L-cysteine + N(6)-ubiquitinyl-[acceptor protein]-L-lysine.</text>
        <dbReference type="EC" id="2.3.2.26"/>
    </reaction>
</comment>
<dbReference type="VEuPathDB" id="FungiDB:B1J91_F07821g"/>
<evidence type="ECO:0000313" key="9">
    <source>
        <dbReference type="Proteomes" id="UP000054886"/>
    </source>
</evidence>